<dbReference type="AlphaFoldDB" id="A0A839UMW5"/>
<accession>A0A839UMW5</accession>
<gene>
    <name evidence="2" type="ORF">FHS30_000262</name>
</gene>
<keyword evidence="1" id="KW-0472">Membrane</keyword>
<evidence type="ECO:0000313" key="2">
    <source>
        <dbReference type="EMBL" id="MBB3167086.1"/>
    </source>
</evidence>
<feature type="transmembrane region" description="Helical" evidence="1">
    <location>
        <begin position="525"/>
        <end position="545"/>
    </location>
</feature>
<dbReference type="EMBL" id="JACHXZ010000001">
    <property type="protein sequence ID" value="MBB3167086.1"/>
    <property type="molecule type" value="Genomic_DNA"/>
</dbReference>
<reference evidence="2 3" key="1">
    <citation type="submission" date="2020-08" db="EMBL/GenBank/DDBJ databases">
        <title>Genomic Encyclopedia of Type Strains, Phase III (KMG-III): the genomes of soil and plant-associated and newly described type strains.</title>
        <authorList>
            <person name="Whitman W."/>
        </authorList>
    </citation>
    <scope>NUCLEOTIDE SEQUENCE [LARGE SCALE GENOMIC DNA]</scope>
    <source>
        <strain evidence="2 3">CECT 8571</strain>
    </source>
</reference>
<comment type="caution">
    <text evidence="2">The sequence shown here is derived from an EMBL/GenBank/DDBJ whole genome shotgun (WGS) entry which is preliminary data.</text>
</comment>
<evidence type="ECO:0000256" key="1">
    <source>
        <dbReference type="SAM" id="Phobius"/>
    </source>
</evidence>
<dbReference type="RefSeq" id="WP_183907508.1">
    <property type="nucleotide sequence ID" value="NZ_JACHXZ010000001.1"/>
</dbReference>
<feature type="transmembrane region" description="Helical" evidence="1">
    <location>
        <begin position="493"/>
        <end position="513"/>
    </location>
</feature>
<organism evidence="2 3">
    <name type="scientific">Simiduia aestuariiviva</name>
    <dbReference type="NCBI Taxonomy" id="1510459"/>
    <lineage>
        <taxon>Bacteria</taxon>
        <taxon>Pseudomonadati</taxon>
        <taxon>Pseudomonadota</taxon>
        <taxon>Gammaproteobacteria</taxon>
        <taxon>Cellvibrionales</taxon>
        <taxon>Cellvibrionaceae</taxon>
        <taxon>Simiduia</taxon>
    </lineage>
</organism>
<protein>
    <submittedName>
        <fullName evidence="2">Uncharacterized protein</fullName>
    </submittedName>
</protein>
<proteinExistence type="predicted"/>
<dbReference type="Proteomes" id="UP000559987">
    <property type="component" value="Unassembled WGS sequence"/>
</dbReference>
<keyword evidence="1" id="KW-1133">Transmembrane helix</keyword>
<sequence length="551" mass="63927">MRITGATIGQFFRCAPKLPQSATLCFYHQGVITLSQFCSIDGCAREVFESTTECVLHCKKDDYSHDFKNNGILRKFYDALIEYIAESAFEWKRPDNPEIVNAESFKAYLQEGVGSDEVVNFCHSEVTVFTSIFFPCRDSRDNFDYLKLLRKIKGAHFNYCKFTAHSVEIPKVEAFFQDCEFFQWWSITQSKLLENVNNVLFQNCKFREDVSSYPDDDHSATLDIPLFNNCSFDKSLSFENVSLKKPVFNNTDDDLIKIHKLRIENCEINEKFVLNKLNAEYILIENSEFKAKLELKEGFIDEIELINTNFNGLFDSYSTEYGRFYCFKSIFSDFVGFEKCKFAALQGDNELNQLSIFRYVTFLSFTNFRNSTFAQGIDLENTNLKEAPNFLNIDVLSNNTNRETLRIIKDSFDKIGNHIEANKFFVLEMTKYKQGLSNKPLNQEKLIFWLNEKTSNFGQSYLLPTLWIVFFSVIYYLLILGHEGNLLYNLVPPANEAIISVSNVFNGIAANIIPFKKLLREGMEFTSLVFYVIFASLIWQTIVAVKRHTRR</sequence>
<feature type="transmembrane region" description="Helical" evidence="1">
    <location>
        <begin position="461"/>
        <end position="481"/>
    </location>
</feature>
<evidence type="ECO:0000313" key="3">
    <source>
        <dbReference type="Proteomes" id="UP000559987"/>
    </source>
</evidence>
<name>A0A839UMW5_9GAMM</name>
<keyword evidence="1" id="KW-0812">Transmembrane</keyword>
<keyword evidence="3" id="KW-1185">Reference proteome</keyword>